<dbReference type="Proteomes" id="UP000215413">
    <property type="component" value="Unassembled WGS sequence"/>
</dbReference>
<organism evidence="9 10">
    <name type="scientific">Finegoldia magna</name>
    <name type="common">Peptostreptococcus magnus</name>
    <dbReference type="NCBI Taxonomy" id="1260"/>
    <lineage>
        <taxon>Bacteria</taxon>
        <taxon>Bacillati</taxon>
        <taxon>Bacillota</taxon>
        <taxon>Tissierellia</taxon>
        <taxon>Tissierellales</taxon>
        <taxon>Peptoniphilaceae</taxon>
        <taxon>Finegoldia</taxon>
    </lineage>
</organism>
<evidence type="ECO:0000256" key="2">
    <source>
        <dbReference type="ARBA" id="ARBA00004141"/>
    </source>
</evidence>
<dbReference type="EMBL" id="NDYC01000010">
    <property type="protein sequence ID" value="OXZ28461.1"/>
    <property type="molecule type" value="Genomic_DNA"/>
</dbReference>
<keyword evidence="4 7" id="KW-0812">Transmembrane</keyword>
<comment type="subcellular location">
    <subcellularLocation>
        <location evidence="2">Membrane</location>
        <topology evidence="2">Multi-pass membrane protein</topology>
    </subcellularLocation>
</comment>
<feature type="transmembrane region" description="Helical" evidence="7">
    <location>
        <begin position="116"/>
        <end position="135"/>
    </location>
</feature>
<evidence type="ECO:0000256" key="1">
    <source>
        <dbReference type="ARBA" id="ARBA00001947"/>
    </source>
</evidence>
<evidence type="ECO:0000256" key="7">
    <source>
        <dbReference type="SAM" id="Phobius"/>
    </source>
</evidence>
<dbReference type="AlphaFoldDB" id="A0A233V7T7"/>
<evidence type="ECO:0000256" key="6">
    <source>
        <dbReference type="ARBA" id="ARBA00023136"/>
    </source>
</evidence>
<protein>
    <submittedName>
        <fullName evidence="9">Peptidase M50</fullName>
    </submittedName>
</protein>
<evidence type="ECO:0000256" key="3">
    <source>
        <dbReference type="ARBA" id="ARBA00007931"/>
    </source>
</evidence>
<keyword evidence="5 7" id="KW-1133">Transmembrane helix</keyword>
<dbReference type="Pfam" id="PF02163">
    <property type="entry name" value="Peptidase_M50"/>
    <property type="match status" value="1"/>
</dbReference>
<feature type="transmembrane region" description="Helical" evidence="7">
    <location>
        <begin position="82"/>
        <end position="104"/>
    </location>
</feature>
<sequence>MIKRILCYYIIFLISCFMHELGHIIMSKIFFDTTNHRIELGIGKSIIDFRKFAIKIIPASGRSYWTILDLDRYNKSNKLRKIMPTLGGPLFSLLMTFLLIFLYRDYSVTNQFWKHMMIYSILTNAAFFISTILPVKYLNNISDGMDILNIIKSTEDNVN</sequence>
<name>A0A233V7T7_FINMA</name>
<dbReference type="GO" id="GO:0016020">
    <property type="term" value="C:membrane"/>
    <property type="evidence" value="ECO:0007669"/>
    <property type="project" value="UniProtKB-SubCell"/>
</dbReference>
<dbReference type="GO" id="GO:0006508">
    <property type="term" value="P:proteolysis"/>
    <property type="evidence" value="ECO:0007669"/>
    <property type="project" value="InterPro"/>
</dbReference>
<evidence type="ECO:0000313" key="9">
    <source>
        <dbReference type="EMBL" id="OXZ28461.1"/>
    </source>
</evidence>
<evidence type="ECO:0000256" key="4">
    <source>
        <dbReference type="ARBA" id="ARBA00022692"/>
    </source>
</evidence>
<comment type="similarity">
    <text evidence="3">Belongs to the peptidase M50B family.</text>
</comment>
<dbReference type="PROSITE" id="PS51257">
    <property type="entry name" value="PROKAR_LIPOPROTEIN"/>
    <property type="match status" value="1"/>
</dbReference>
<feature type="domain" description="Peptidase M50" evidence="8">
    <location>
        <begin position="9"/>
        <end position="119"/>
    </location>
</feature>
<dbReference type="RefSeq" id="WP_094205312.1">
    <property type="nucleotide sequence ID" value="NZ_JAWGQT010000008.1"/>
</dbReference>
<evidence type="ECO:0000313" key="10">
    <source>
        <dbReference type="Proteomes" id="UP000215413"/>
    </source>
</evidence>
<feature type="transmembrane region" description="Helical" evidence="7">
    <location>
        <begin position="6"/>
        <end position="26"/>
    </location>
</feature>
<comment type="cofactor">
    <cofactor evidence="1">
        <name>Zn(2+)</name>
        <dbReference type="ChEBI" id="CHEBI:29105"/>
    </cofactor>
</comment>
<evidence type="ECO:0000256" key="5">
    <source>
        <dbReference type="ARBA" id="ARBA00022989"/>
    </source>
</evidence>
<accession>A0A233V7T7</accession>
<gene>
    <name evidence="9" type="ORF">B9N49_02060</name>
</gene>
<proteinExistence type="inferred from homology"/>
<comment type="caution">
    <text evidence="9">The sequence shown here is derived from an EMBL/GenBank/DDBJ whole genome shotgun (WGS) entry which is preliminary data.</text>
</comment>
<keyword evidence="6 7" id="KW-0472">Membrane</keyword>
<dbReference type="InterPro" id="IPR008915">
    <property type="entry name" value="Peptidase_M50"/>
</dbReference>
<evidence type="ECO:0000259" key="8">
    <source>
        <dbReference type="Pfam" id="PF02163"/>
    </source>
</evidence>
<reference evidence="10" key="1">
    <citation type="submission" date="2017-04" db="EMBL/GenBank/DDBJ databases">
        <title>Finegoldia magna isolated from orthopedic joint implant-associated infections.</title>
        <authorList>
            <person name="Bjorklund S."/>
            <person name="Bruggemann H."/>
            <person name="Jensen A."/>
            <person name="Hellmark B."/>
            <person name="Soderquist B."/>
        </authorList>
    </citation>
    <scope>NUCLEOTIDE SEQUENCE [LARGE SCALE GENOMIC DNA]</scope>
    <source>
        <strain evidence="10">CCUG 54800</strain>
    </source>
</reference>